<dbReference type="CDD" id="cd00736">
    <property type="entry name" value="lambda_lys-like"/>
    <property type="match status" value="1"/>
</dbReference>
<evidence type="ECO:0000313" key="2">
    <source>
        <dbReference type="Proteomes" id="UP000813068"/>
    </source>
</evidence>
<keyword evidence="2" id="KW-1185">Reference proteome</keyword>
<dbReference type="Proteomes" id="UP000813068">
    <property type="component" value="Unassembled WGS sequence"/>
</dbReference>
<dbReference type="EMBL" id="JAHRGL010000011">
    <property type="protein sequence ID" value="MBV2132060.1"/>
    <property type="molecule type" value="Genomic_DNA"/>
</dbReference>
<dbReference type="GO" id="GO:0016787">
    <property type="term" value="F:hydrolase activity"/>
    <property type="evidence" value="ECO:0007669"/>
    <property type="project" value="UniProtKB-KW"/>
</dbReference>
<reference evidence="1 2" key="1">
    <citation type="submission" date="2021-06" db="EMBL/GenBank/DDBJ databases">
        <title>Differences between aerobic and microaerobic xylene degrading microbial communities.</title>
        <authorList>
            <person name="Banerjee S."/>
            <person name="Tancsics A."/>
        </authorList>
    </citation>
    <scope>NUCLEOTIDE SEQUENCE [LARGE SCALE GENOMIC DNA]</scope>
    <source>
        <strain evidence="1 2">MAP12</strain>
    </source>
</reference>
<sequence length="161" mass="17510">MPRISAAQAGGANVCAFLDMIAWSEGTDHPRQPTQDGGYDVVVGGGLFRGYADHPRKLVSLPRLGIKSTAAGRYQLLARYWDAYRKQLDLCDFSPISQDRIAIQQIRECRALADIKAGRFAEAIAKCRNIWASLPGAGYGQHEHQLDDLAAHFIASGGVLA</sequence>
<dbReference type="InterPro" id="IPR034691">
    <property type="entry name" value="Endolysin_lambda_type"/>
</dbReference>
<dbReference type="HAMAP" id="MF_04109">
    <property type="entry name" value="ENDOLYSIN_LAMBDA"/>
    <property type="match status" value="1"/>
</dbReference>
<dbReference type="RefSeq" id="WP_217679971.1">
    <property type="nucleotide sequence ID" value="NZ_JAHRGL010000011.1"/>
</dbReference>
<protein>
    <submittedName>
        <fullName evidence="1">Glycoside hydrolase family 104 protein</fullName>
    </submittedName>
</protein>
<comment type="caution">
    <text evidence="1">The sequence shown here is derived from an EMBL/GenBank/DDBJ whole genome shotgun (WGS) entry which is preliminary data.</text>
</comment>
<proteinExistence type="inferred from homology"/>
<name>A0ABS6MU36_9GAMM</name>
<gene>
    <name evidence="1" type="ORF">KRX52_04515</name>
</gene>
<organism evidence="1 2">
    <name type="scientific">Geopseudomonas aromaticivorans</name>
    <dbReference type="NCBI Taxonomy" id="2849492"/>
    <lineage>
        <taxon>Bacteria</taxon>
        <taxon>Pseudomonadati</taxon>
        <taxon>Pseudomonadota</taxon>
        <taxon>Gammaproteobacteria</taxon>
        <taxon>Pseudomonadales</taxon>
        <taxon>Pseudomonadaceae</taxon>
        <taxon>Geopseudomonas</taxon>
    </lineage>
</organism>
<evidence type="ECO:0000313" key="1">
    <source>
        <dbReference type="EMBL" id="MBV2132060.1"/>
    </source>
</evidence>
<keyword evidence="1" id="KW-0378">Hydrolase</keyword>
<accession>A0ABS6MU36</accession>